<evidence type="ECO:0000313" key="2">
    <source>
        <dbReference type="EMBL" id="ORY34032.1"/>
    </source>
</evidence>
<dbReference type="OrthoDB" id="10248475at2759"/>
<protein>
    <recommendedName>
        <fullName evidence="4">HAD-like domain-containing protein</fullName>
    </recommendedName>
</protein>
<evidence type="ECO:0000313" key="3">
    <source>
        <dbReference type="Proteomes" id="UP000193986"/>
    </source>
</evidence>
<dbReference type="STRING" id="71784.A0A1Y2BGT8"/>
<feature type="compositionally biased region" description="Basic and acidic residues" evidence="1">
    <location>
        <begin position="18"/>
        <end position="32"/>
    </location>
</feature>
<dbReference type="PANTHER" id="PTHR35134">
    <property type="entry name" value="NUCLEOTIDASE YQFW-RELATED"/>
    <property type="match status" value="1"/>
</dbReference>
<evidence type="ECO:0000256" key="1">
    <source>
        <dbReference type="SAM" id="MobiDB-lite"/>
    </source>
</evidence>
<dbReference type="PANTHER" id="PTHR35134:SF2">
    <property type="entry name" value="NUCLEOTIDASE YQFW-RELATED"/>
    <property type="match status" value="1"/>
</dbReference>
<organism evidence="2 3">
    <name type="scientific">Naematelia encephala</name>
    <dbReference type="NCBI Taxonomy" id="71784"/>
    <lineage>
        <taxon>Eukaryota</taxon>
        <taxon>Fungi</taxon>
        <taxon>Dikarya</taxon>
        <taxon>Basidiomycota</taxon>
        <taxon>Agaricomycotina</taxon>
        <taxon>Tremellomycetes</taxon>
        <taxon>Tremellales</taxon>
        <taxon>Naemateliaceae</taxon>
        <taxon>Naematelia</taxon>
    </lineage>
</organism>
<accession>A0A1Y2BGT8</accession>
<dbReference type="InterPro" id="IPR036412">
    <property type="entry name" value="HAD-like_sf"/>
</dbReference>
<sequence length="324" mass="36420">MTEEAKIRDTEKEDQDDNGNKGNEEVDDELKRQTDFVETFEADYKGKKNGRVIALDFDDVCAQNVLALITEHNVKFGTDLTLNDYQSYIIFQNRGWGPIADVERKLKKLGNLLPKTAPIPGFVPALRALHAMGHPLHIVTARPESDHAAVIEWLAQQGLTVGMGDDDVIAAAWFTDTYGDLGRPDLGERRSTASGVAREQELNEQLKEALRTKTQQGKGGRNKLKVLRAINASLFIDDHHGNLEPILESDPAIPCLLFGPYAWNRSRSGVSTPAELMTFQERQVHGIPLPREPIHVGDNLWRAETWEDVIKWVRRWDELDVVGI</sequence>
<name>A0A1Y2BGT8_9TREE</name>
<comment type="caution">
    <text evidence="2">The sequence shown here is derived from an EMBL/GenBank/DDBJ whole genome shotgun (WGS) entry which is preliminary data.</text>
</comment>
<keyword evidence="3" id="KW-1185">Reference proteome</keyword>
<dbReference type="InterPro" id="IPR052419">
    <property type="entry name" value="5_3-deoxyribonucleotidase-like"/>
</dbReference>
<dbReference type="EMBL" id="MCFC01000004">
    <property type="protein sequence ID" value="ORY34032.1"/>
    <property type="molecule type" value="Genomic_DNA"/>
</dbReference>
<evidence type="ECO:0008006" key="4">
    <source>
        <dbReference type="Google" id="ProtNLM"/>
    </source>
</evidence>
<dbReference type="AlphaFoldDB" id="A0A1Y2BGT8"/>
<dbReference type="SUPFAM" id="SSF56784">
    <property type="entry name" value="HAD-like"/>
    <property type="match status" value="1"/>
</dbReference>
<feature type="compositionally biased region" description="Basic and acidic residues" evidence="1">
    <location>
        <begin position="1"/>
        <end position="11"/>
    </location>
</feature>
<proteinExistence type="predicted"/>
<gene>
    <name evidence="2" type="ORF">BCR39DRAFT_463060</name>
</gene>
<dbReference type="Proteomes" id="UP000193986">
    <property type="component" value="Unassembled WGS sequence"/>
</dbReference>
<dbReference type="InterPro" id="IPR023214">
    <property type="entry name" value="HAD_sf"/>
</dbReference>
<feature type="region of interest" description="Disordered" evidence="1">
    <location>
        <begin position="1"/>
        <end position="32"/>
    </location>
</feature>
<dbReference type="Gene3D" id="3.40.50.1000">
    <property type="entry name" value="HAD superfamily/HAD-like"/>
    <property type="match status" value="1"/>
</dbReference>
<dbReference type="InParanoid" id="A0A1Y2BGT8"/>
<reference evidence="2 3" key="1">
    <citation type="submission" date="2016-07" db="EMBL/GenBank/DDBJ databases">
        <title>Pervasive Adenine N6-methylation of Active Genes in Fungi.</title>
        <authorList>
            <consortium name="DOE Joint Genome Institute"/>
            <person name="Mondo S.J."/>
            <person name="Dannebaum R.O."/>
            <person name="Kuo R.C."/>
            <person name="Labutti K."/>
            <person name="Haridas S."/>
            <person name="Kuo A."/>
            <person name="Salamov A."/>
            <person name="Ahrendt S.R."/>
            <person name="Lipzen A."/>
            <person name="Sullivan W."/>
            <person name="Andreopoulos W.B."/>
            <person name="Clum A."/>
            <person name="Lindquist E."/>
            <person name="Daum C."/>
            <person name="Ramamoorthy G.K."/>
            <person name="Gryganskyi A."/>
            <person name="Culley D."/>
            <person name="Magnuson J.K."/>
            <person name="James T.Y."/>
            <person name="O'Malley M.A."/>
            <person name="Stajich J.E."/>
            <person name="Spatafora J.W."/>
            <person name="Visel A."/>
            <person name="Grigoriev I.V."/>
        </authorList>
    </citation>
    <scope>NUCLEOTIDE SEQUENCE [LARGE SCALE GENOMIC DNA]</scope>
    <source>
        <strain evidence="2 3">68-887.2</strain>
    </source>
</reference>